<keyword evidence="1" id="KW-0472">Membrane</keyword>
<proteinExistence type="predicted"/>
<sequence>MSKKPKNGEGSPRMSTYFKIGAAMFALAFIAFVASLYLGNHIFMFFGGVLLTIGFGIGIVIPVFVKVGTFLGYYSDN</sequence>
<dbReference type="RefSeq" id="WP_146286868.1">
    <property type="nucleotide sequence ID" value="NZ_BMLP01000003.1"/>
</dbReference>
<feature type="transmembrane region" description="Helical" evidence="1">
    <location>
        <begin position="20"/>
        <end position="38"/>
    </location>
</feature>
<accession>A0A917YJY2</accession>
<keyword evidence="3" id="KW-1185">Reference proteome</keyword>
<dbReference type="EMBL" id="BMLP01000003">
    <property type="protein sequence ID" value="GGO32967.1"/>
    <property type="molecule type" value="Genomic_DNA"/>
</dbReference>
<name>A0A917YJY2_9RHOB</name>
<protein>
    <submittedName>
        <fullName evidence="2">Uncharacterized protein</fullName>
    </submittedName>
</protein>
<evidence type="ECO:0000256" key="1">
    <source>
        <dbReference type="SAM" id="Phobius"/>
    </source>
</evidence>
<keyword evidence="1" id="KW-0812">Transmembrane</keyword>
<evidence type="ECO:0000313" key="2">
    <source>
        <dbReference type="EMBL" id="GGO32967.1"/>
    </source>
</evidence>
<feature type="transmembrane region" description="Helical" evidence="1">
    <location>
        <begin position="44"/>
        <end position="65"/>
    </location>
</feature>
<comment type="caution">
    <text evidence="2">The sequence shown here is derived from an EMBL/GenBank/DDBJ whole genome shotgun (WGS) entry which is preliminary data.</text>
</comment>
<organism evidence="2 3">
    <name type="scientific">Gemmobacter aquaticus</name>
    <dbReference type="NCBI Taxonomy" id="490185"/>
    <lineage>
        <taxon>Bacteria</taxon>
        <taxon>Pseudomonadati</taxon>
        <taxon>Pseudomonadota</taxon>
        <taxon>Alphaproteobacteria</taxon>
        <taxon>Rhodobacterales</taxon>
        <taxon>Paracoccaceae</taxon>
        <taxon>Gemmobacter</taxon>
    </lineage>
</organism>
<keyword evidence="1" id="KW-1133">Transmembrane helix</keyword>
<dbReference type="Proteomes" id="UP000598196">
    <property type="component" value="Unassembled WGS sequence"/>
</dbReference>
<gene>
    <name evidence="2" type="ORF">GCM10010991_21540</name>
</gene>
<dbReference type="AlphaFoldDB" id="A0A917YJY2"/>
<evidence type="ECO:0000313" key="3">
    <source>
        <dbReference type="Proteomes" id="UP000598196"/>
    </source>
</evidence>
<reference evidence="2 3" key="1">
    <citation type="journal article" date="2014" name="Int. J. Syst. Evol. Microbiol.">
        <title>Complete genome sequence of Corynebacterium casei LMG S-19264T (=DSM 44701T), isolated from a smear-ripened cheese.</title>
        <authorList>
            <consortium name="US DOE Joint Genome Institute (JGI-PGF)"/>
            <person name="Walter F."/>
            <person name="Albersmeier A."/>
            <person name="Kalinowski J."/>
            <person name="Ruckert C."/>
        </authorList>
    </citation>
    <scope>NUCLEOTIDE SEQUENCE [LARGE SCALE GENOMIC DNA]</scope>
    <source>
        <strain evidence="2 3">CGMCC 1.7029</strain>
    </source>
</reference>